<accession>G8TXY4</accession>
<feature type="domain" description="FAD-binding" evidence="6">
    <location>
        <begin position="4"/>
        <end position="332"/>
    </location>
</feature>
<evidence type="ECO:0000259" key="6">
    <source>
        <dbReference type="Pfam" id="PF01494"/>
    </source>
</evidence>
<evidence type="ECO:0000313" key="8">
    <source>
        <dbReference type="Proteomes" id="UP000005439"/>
    </source>
</evidence>
<proteinExistence type="predicted"/>
<dbReference type="GO" id="GO:0071949">
    <property type="term" value="F:FAD binding"/>
    <property type="evidence" value="ECO:0007669"/>
    <property type="project" value="InterPro"/>
</dbReference>
<protein>
    <submittedName>
        <fullName evidence="7">Monooxygenase FAD-binding protein</fullName>
    </submittedName>
</protein>
<dbReference type="SUPFAM" id="SSF51905">
    <property type="entry name" value="FAD/NAD(P)-binding domain"/>
    <property type="match status" value="1"/>
</dbReference>
<dbReference type="PATRIC" id="fig|679936.5.peg.2821"/>
<keyword evidence="3" id="KW-0274">FAD</keyword>
<dbReference type="InterPro" id="IPR036188">
    <property type="entry name" value="FAD/NAD-bd_sf"/>
</dbReference>
<keyword evidence="2" id="KW-0285">Flavoprotein</keyword>
<dbReference type="Pfam" id="PF01494">
    <property type="entry name" value="FAD_binding_3"/>
    <property type="match status" value="1"/>
</dbReference>
<dbReference type="GO" id="GO:0004497">
    <property type="term" value="F:monooxygenase activity"/>
    <property type="evidence" value="ECO:0007669"/>
    <property type="project" value="UniProtKB-KW"/>
</dbReference>
<sequence length="384" mass="42980">MDKIAIVGGGIGGLTLAALLRRQGQHELSIWEQSATLAPVGAALALAPNAARILAQLDLLDEVSVAGTRITRYVYENAQGLRWHTLSLAPLKDAWQVDAWCIPRSALQQALMRTLTDVPIYLGDGVTGVGREPSERVWLKTRQNRRWEGDGIIGADGVHSTVRQALGVPAHLRSAGFYAFRGVAQGRLPDRWLGTATERWGLDRHFGFSQMGPERIYWYATWPKTDTPPSWTDVIDFFSSWGEPIRDLLQATAPTDRLCHPIVDRNPWADWGRDRIILMGDAAHAMTPNLGQGGCQAMLDAWSLSHYLGRYPIPAAFDRYRHFRHRRAARVAYLSRLYGRVGHWSGIPGRIRNLVWTHIPDSWLARAPLWALGRPATEWPQSIA</sequence>
<dbReference type="HOGENOM" id="CLU_009665_19_5_9"/>
<dbReference type="EMBL" id="CP003179">
    <property type="protein sequence ID" value="AEW06190.1"/>
    <property type="molecule type" value="Genomic_DNA"/>
</dbReference>
<dbReference type="Proteomes" id="UP000005439">
    <property type="component" value="Chromosome"/>
</dbReference>
<dbReference type="InterPro" id="IPR002938">
    <property type="entry name" value="FAD-bd"/>
</dbReference>
<evidence type="ECO:0000313" key="7">
    <source>
        <dbReference type="EMBL" id="AEW06190.1"/>
    </source>
</evidence>
<evidence type="ECO:0000256" key="4">
    <source>
        <dbReference type="ARBA" id="ARBA00023002"/>
    </source>
</evidence>
<dbReference type="Gene3D" id="3.50.50.60">
    <property type="entry name" value="FAD/NAD(P)-binding domain"/>
    <property type="match status" value="1"/>
</dbReference>
<evidence type="ECO:0000256" key="5">
    <source>
        <dbReference type="ARBA" id="ARBA00023033"/>
    </source>
</evidence>
<evidence type="ECO:0000256" key="2">
    <source>
        <dbReference type="ARBA" id="ARBA00022630"/>
    </source>
</evidence>
<name>G8TXY4_SULAD</name>
<keyword evidence="5 7" id="KW-0503">Monooxygenase</keyword>
<dbReference type="KEGG" id="sap:Sulac_2728"/>
<keyword evidence="8" id="KW-1185">Reference proteome</keyword>
<dbReference type="PANTHER" id="PTHR13789">
    <property type="entry name" value="MONOOXYGENASE"/>
    <property type="match status" value="1"/>
</dbReference>
<comment type="cofactor">
    <cofactor evidence="1">
        <name>FAD</name>
        <dbReference type="ChEBI" id="CHEBI:57692"/>
    </cofactor>
</comment>
<gene>
    <name evidence="7" type="ordered locus">Sulac_2728</name>
</gene>
<keyword evidence="4" id="KW-0560">Oxidoreductase</keyword>
<dbReference type="PRINTS" id="PR00420">
    <property type="entry name" value="RNGMNOXGNASE"/>
</dbReference>
<reference evidence="8" key="1">
    <citation type="submission" date="2011-12" db="EMBL/GenBank/DDBJ databases">
        <title>The complete genome of chromosome of Sulfobacillus acidophilus DSM 10332.</title>
        <authorList>
            <person name="Lucas S."/>
            <person name="Han J."/>
            <person name="Lapidus A."/>
            <person name="Bruce D."/>
            <person name="Goodwin L."/>
            <person name="Pitluck S."/>
            <person name="Peters L."/>
            <person name="Kyrpides N."/>
            <person name="Mavromatis K."/>
            <person name="Ivanova N."/>
            <person name="Mikhailova N."/>
            <person name="Chertkov O."/>
            <person name="Saunders E."/>
            <person name="Detter J.C."/>
            <person name="Tapia R."/>
            <person name="Han C."/>
            <person name="Land M."/>
            <person name="Hauser L."/>
            <person name="Markowitz V."/>
            <person name="Cheng J.-F."/>
            <person name="Hugenholtz P."/>
            <person name="Woyke T."/>
            <person name="Wu D."/>
            <person name="Pukall R."/>
            <person name="Gehrich-Schroeter G."/>
            <person name="Schneider S."/>
            <person name="Klenk H.-P."/>
            <person name="Eisen J.A."/>
        </authorList>
    </citation>
    <scope>NUCLEOTIDE SEQUENCE [LARGE SCALE GENOMIC DNA]</scope>
    <source>
        <strain evidence="8">ATCC 700253 / DSM 10332 / NAL</strain>
    </source>
</reference>
<dbReference type="AlphaFoldDB" id="G8TXY4"/>
<evidence type="ECO:0000256" key="1">
    <source>
        <dbReference type="ARBA" id="ARBA00001974"/>
    </source>
</evidence>
<dbReference type="PANTHER" id="PTHR13789:SF318">
    <property type="entry name" value="GERANYLGERANYL DIPHOSPHATE REDUCTASE"/>
    <property type="match status" value="1"/>
</dbReference>
<organism evidence="7 8">
    <name type="scientific">Sulfobacillus acidophilus (strain ATCC 700253 / DSM 10332 / NAL)</name>
    <dbReference type="NCBI Taxonomy" id="679936"/>
    <lineage>
        <taxon>Bacteria</taxon>
        <taxon>Bacillati</taxon>
        <taxon>Bacillota</taxon>
        <taxon>Clostridia</taxon>
        <taxon>Eubacteriales</taxon>
        <taxon>Clostridiales Family XVII. Incertae Sedis</taxon>
        <taxon>Sulfobacillus</taxon>
    </lineage>
</organism>
<dbReference type="InterPro" id="IPR050493">
    <property type="entry name" value="FAD-dep_Monooxygenase_BioMet"/>
</dbReference>
<evidence type="ECO:0000256" key="3">
    <source>
        <dbReference type="ARBA" id="ARBA00022827"/>
    </source>
</evidence>
<dbReference type="STRING" id="679936.Sulac_2728"/>
<reference evidence="7 8" key="2">
    <citation type="journal article" date="2012" name="Stand. Genomic Sci.">
        <title>Complete genome sequence of the moderately thermophilic mineral-sulfide-oxidizing firmicute Sulfobacillus acidophilus type strain (NAL(T)).</title>
        <authorList>
            <person name="Anderson I."/>
            <person name="Chertkov O."/>
            <person name="Chen A."/>
            <person name="Saunders E."/>
            <person name="Lapidus A."/>
            <person name="Nolan M."/>
            <person name="Lucas S."/>
            <person name="Hammon N."/>
            <person name="Deshpande S."/>
            <person name="Cheng J.F."/>
            <person name="Han C."/>
            <person name="Tapia R."/>
            <person name="Goodwin L.A."/>
            <person name="Pitluck S."/>
            <person name="Liolios K."/>
            <person name="Pagani I."/>
            <person name="Ivanova N."/>
            <person name="Mikhailova N."/>
            <person name="Pati A."/>
            <person name="Palaniappan K."/>
            <person name="Land M."/>
            <person name="Pan C."/>
            <person name="Rohde M."/>
            <person name="Pukall R."/>
            <person name="Goker M."/>
            <person name="Detter J.C."/>
            <person name="Woyke T."/>
            <person name="Bristow J."/>
            <person name="Eisen J.A."/>
            <person name="Markowitz V."/>
            <person name="Hugenholtz P."/>
            <person name="Kyrpides N.C."/>
            <person name="Klenk H.P."/>
            <person name="Mavromatis K."/>
        </authorList>
    </citation>
    <scope>NUCLEOTIDE SEQUENCE [LARGE SCALE GENOMIC DNA]</scope>
    <source>
        <strain evidence="8">ATCC 700253 / DSM 10332 / NAL</strain>
    </source>
</reference>